<reference evidence="2" key="2">
    <citation type="journal article" date="2024" name="Nature">
        <title>Anoxygenic phototroph of the Chloroflexota uses a type I reaction centre.</title>
        <authorList>
            <person name="Tsuji J.M."/>
            <person name="Shaw N.A."/>
            <person name="Nagashima S."/>
            <person name="Venkiteswaran J.J."/>
            <person name="Schiff S.L."/>
            <person name="Watanabe T."/>
            <person name="Fukui M."/>
            <person name="Hanada S."/>
            <person name="Tank M."/>
            <person name="Neufeld J.D."/>
        </authorList>
    </citation>
    <scope>NUCLEOTIDE SEQUENCE</scope>
    <source>
        <strain evidence="2">L227-S17</strain>
    </source>
</reference>
<evidence type="ECO:0000313" key="4">
    <source>
        <dbReference type="Proteomes" id="UP001431572"/>
    </source>
</evidence>
<gene>
    <name evidence="1" type="ORF">HXX08_22760</name>
    <name evidence="2" type="ORF">OZ401_004237</name>
</gene>
<name>A0A8T7M9T2_9CHLR</name>
<protein>
    <submittedName>
        <fullName evidence="1">Uncharacterized protein</fullName>
    </submittedName>
</protein>
<evidence type="ECO:0000313" key="1">
    <source>
        <dbReference type="EMBL" id="NWJ48692.1"/>
    </source>
</evidence>
<dbReference type="AlphaFoldDB" id="A0A8T7M9T2"/>
<organism evidence="1 3">
    <name type="scientific">Candidatus Chlorohelix allophototropha</name>
    <dbReference type="NCBI Taxonomy" id="3003348"/>
    <lineage>
        <taxon>Bacteria</taxon>
        <taxon>Bacillati</taxon>
        <taxon>Chloroflexota</taxon>
        <taxon>Chloroflexia</taxon>
        <taxon>Candidatus Chloroheliales</taxon>
        <taxon>Candidatus Chloroheliaceae</taxon>
        <taxon>Candidatus Chlorohelix</taxon>
    </lineage>
</organism>
<evidence type="ECO:0000313" key="3">
    <source>
        <dbReference type="Proteomes" id="UP000521676"/>
    </source>
</evidence>
<dbReference type="EMBL" id="JACATZ010000003">
    <property type="protein sequence ID" value="NWJ48692.1"/>
    <property type="molecule type" value="Genomic_DNA"/>
</dbReference>
<sequence length="75" mass="7911">MRQVVSVQVGGTHYPARIPLLDRHCPAPELDVLLPAPGTVFFPHPARIVSGYPVPASGNPRSIGVIAVGLGHIIQ</sequence>
<accession>A0A8T7M9T2</accession>
<dbReference type="EMBL" id="CP128400">
    <property type="protein sequence ID" value="WJW68623.1"/>
    <property type="molecule type" value="Genomic_DNA"/>
</dbReference>
<dbReference type="RefSeq" id="WP_341470528.1">
    <property type="nucleotide sequence ID" value="NZ_CP128400.1"/>
</dbReference>
<proteinExistence type="predicted"/>
<keyword evidence="4" id="KW-1185">Reference proteome</keyword>
<dbReference type="Proteomes" id="UP000521676">
    <property type="component" value="Unassembled WGS sequence"/>
</dbReference>
<reference evidence="1 3" key="1">
    <citation type="submission" date="2020-06" db="EMBL/GenBank/DDBJ databases">
        <title>Anoxygenic phototrophic Chloroflexota member uses a Type I reaction center.</title>
        <authorList>
            <person name="Tsuji J.M."/>
            <person name="Shaw N.A."/>
            <person name="Nagashima S."/>
            <person name="Venkiteswaran J."/>
            <person name="Schiff S.L."/>
            <person name="Hanada S."/>
            <person name="Tank M."/>
            <person name="Neufeld J.D."/>
        </authorList>
    </citation>
    <scope>NUCLEOTIDE SEQUENCE [LARGE SCALE GENOMIC DNA]</scope>
    <source>
        <strain evidence="1">L227-S17</strain>
    </source>
</reference>
<evidence type="ECO:0000313" key="2">
    <source>
        <dbReference type="EMBL" id="WJW68623.1"/>
    </source>
</evidence>
<dbReference type="Proteomes" id="UP001431572">
    <property type="component" value="Chromosome 2"/>
</dbReference>